<organism evidence="1 2">
    <name type="scientific">Meloidogyne enterolobii</name>
    <name type="common">Root-knot nematode worm</name>
    <name type="synonym">Meloidogyne mayaguensis</name>
    <dbReference type="NCBI Taxonomy" id="390850"/>
    <lineage>
        <taxon>Eukaryota</taxon>
        <taxon>Metazoa</taxon>
        <taxon>Ecdysozoa</taxon>
        <taxon>Nematoda</taxon>
        <taxon>Chromadorea</taxon>
        <taxon>Rhabditida</taxon>
        <taxon>Tylenchina</taxon>
        <taxon>Tylenchomorpha</taxon>
        <taxon>Tylenchoidea</taxon>
        <taxon>Meloidogynidae</taxon>
        <taxon>Meloidogyninae</taxon>
        <taxon>Meloidogyne</taxon>
    </lineage>
</organism>
<comment type="caution">
    <text evidence="1">The sequence shown here is derived from an EMBL/GenBank/DDBJ whole genome shotgun (WGS) entry which is preliminary data.</text>
</comment>
<reference evidence="1" key="1">
    <citation type="submission" date="2023-11" db="EMBL/GenBank/DDBJ databases">
        <authorList>
            <person name="Poullet M."/>
        </authorList>
    </citation>
    <scope>NUCLEOTIDE SEQUENCE</scope>
    <source>
        <strain evidence="1">E1834</strain>
    </source>
</reference>
<keyword evidence="2" id="KW-1185">Reference proteome</keyword>
<sequence>MSNKQQIQNIGSSNDKTNQKIIDNIVQHDPSAIVQLTDEEKKKVAIFESAHVYTALLLNVDVKKVSD</sequence>
<accession>A0ACB1AE05</accession>
<dbReference type="EMBL" id="CAVMJV010000070">
    <property type="protein sequence ID" value="CAK5088328.1"/>
    <property type="molecule type" value="Genomic_DNA"/>
</dbReference>
<evidence type="ECO:0000313" key="1">
    <source>
        <dbReference type="EMBL" id="CAK5088328.1"/>
    </source>
</evidence>
<protein>
    <submittedName>
        <fullName evidence="1">Uncharacterized protein</fullName>
    </submittedName>
</protein>
<gene>
    <name evidence="1" type="ORF">MENTE1834_LOCUS35973</name>
</gene>
<name>A0ACB1AE05_MELEN</name>
<proteinExistence type="predicted"/>
<dbReference type="Proteomes" id="UP001497535">
    <property type="component" value="Unassembled WGS sequence"/>
</dbReference>
<evidence type="ECO:0000313" key="2">
    <source>
        <dbReference type="Proteomes" id="UP001497535"/>
    </source>
</evidence>